<name>A0A1H3SPR8_9BACI</name>
<evidence type="ECO:0000313" key="4">
    <source>
        <dbReference type="EMBL" id="SDZ39541.1"/>
    </source>
</evidence>
<dbReference type="InterPro" id="IPR043128">
    <property type="entry name" value="Rev_trsase/Diguanyl_cyclase"/>
</dbReference>
<dbReference type="GO" id="GO:0000166">
    <property type="term" value="F:nucleotide binding"/>
    <property type="evidence" value="ECO:0007669"/>
    <property type="project" value="UniProtKB-KW"/>
</dbReference>
<gene>
    <name evidence="4" type="ORF">SAMN05421736_111147</name>
</gene>
<dbReference type="Proteomes" id="UP000198935">
    <property type="component" value="Unassembled WGS sequence"/>
</dbReference>
<dbReference type="Pfam" id="PF22335">
    <property type="entry name" value="Cas10-Cmr2_palm2"/>
    <property type="match status" value="1"/>
</dbReference>
<organism evidence="4 5">
    <name type="scientific">Evansella caseinilytica</name>
    <dbReference type="NCBI Taxonomy" id="1503961"/>
    <lineage>
        <taxon>Bacteria</taxon>
        <taxon>Bacillati</taxon>
        <taxon>Bacillota</taxon>
        <taxon>Bacilli</taxon>
        <taxon>Bacillales</taxon>
        <taxon>Bacillaceae</taxon>
        <taxon>Evansella</taxon>
    </lineage>
</organism>
<reference evidence="5" key="1">
    <citation type="submission" date="2016-10" db="EMBL/GenBank/DDBJ databases">
        <authorList>
            <person name="Varghese N."/>
            <person name="Submissions S."/>
        </authorList>
    </citation>
    <scope>NUCLEOTIDE SEQUENCE [LARGE SCALE GENOMIC DNA]</scope>
    <source>
        <strain evidence="5">SP</strain>
    </source>
</reference>
<dbReference type="PANTHER" id="PTHR36528">
    <property type="entry name" value="CRISPR SYSTEM SINGLE-STRAND-SPECIFIC DEOXYRIBONUCLEASE CAS10/CSM1 (SUBTYPE III-A)"/>
    <property type="match status" value="1"/>
</dbReference>
<dbReference type="Gene3D" id="3.30.70.270">
    <property type="match status" value="1"/>
</dbReference>
<sequence length="527" mass="59998">MDRPTNQLLLAAYDISGIQEYIFASNRLKENIGGSYIVGTMMRTHLPKVLKQLSFRNEGKVITNWEEAPFRLLDDSIILAEIIYIGGGNALVMYRDWGLYHQVNKQFSLELIKESFTLTLATEAIAFSPSDGTSYSKLVKELMNKLDTTKSELIRSKPLGALPISSQERFGGWPVTTIDEHANHEEISTVQALKRKAATEKPLQELFPLDNQSFSWAKEMEAMKRKKGEDSYVAVVHIDGNGMGQLLRQKLYSLEKESLTKQISEHRELSKQITSRYLNYFQNMIADLEIADLEIVDLTISQGGVLPIRPLIMDGDDITFICRADWGIPLAMEFLRRLEMDTEQPLPLSACAGVALVHSHFPFQIAYEIAEECCKNAKKKYYQEMQGSFLDFHLVRGSYVLSRKEQLELGLKNKQQRPFRVNGTGDLNAPHSIDLLAEVIQKMKLDPEEAPGAWPRSWLVRLYQAYLQHGKNDKAVTSVIEEAVSRGYDRSYFFSETETIDDSVLFDALEVLDSYEHTLFQVKEGKQ</sequence>
<evidence type="ECO:0000259" key="3">
    <source>
        <dbReference type="Pfam" id="PF22335"/>
    </source>
</evidence>
<dbReference type="InterPro" id="IPR054767">
    <property type="entry name" value="Cas10-Cmr2_palm2"/>
</dbReference>
<keyword evidence="2" id="KW-0051">Antiviral defense</keyword>
<feature type="domain" description="Cas10/Cmr2 second palm" evidence="3">
    <location>
        <begin position="232"/>
        <end position="380"/>
    </location>
</feature>
<dbReference type="InterPro" id="IPR052117">
    <property type="entry name" value="Cas10/Csm1_subtype-III-A"/>
</dbReference>
<evidence type="ECO:0000256" key="1">
    <source>
        <dbReference type="ARBA" id="ARBA00022741"/>
    </source>
</evidence>
<keyword evidence="1" id="KW-0547">Nucleotide-binding</keyword>
<dbReference type="OrthoDB" id="442064at2"/>
<evidence type="ECO:0000313" key="5">
    <source>
        <dbReference type="Proteomes" id="UP000198935"/>
    </source>
</evidence>
<proteinExistence type="predicted"/>
<evidence type="ECO:0000256" key="2">
    <source>
        <dbReference type="ARBA" id="ARBA00023118"/>
    </source>
</evidence>
<accession>A0A1H3SPR8</accession>
<keyword evidence="5" id="KW-1185">Reference proteome</keyword>
<dbReference type="EMBL" id="FNPI01000011">
    <property type="protein sequence ID" value="SDZ39541.1"/>
    <property type="molecule type" value="Genomic_DNA"/>
</dbReference>
<dbReference type="GO" id="GO:0051607">
    <property type="term" value="P:defense response to virus"/>
    <property type="evidence" value="ECO:0007669"/>
    <property type="project" value="UniProtKB-KW"/>
</dbReference>
<dbReference type="PANTHER" id="PTHR36528:SF1">
    <property type="entry name" value="CRISPR SYSTEM SINGLE-STRAND-SPECIFIC DEOXYRIBONUCLEASE CAS10_CSM1 (SUBTYPE III-A)"/>
    <property type="match status" value="1"/>
</dbReference>
<protein>
    <recommendedName>
        <fullName evidence="3">Cas10/Cmr2 second palm domain-containing protein</fullName>
    </recommendedName>
</protein>
<dbReference type="STRING" id="1503961.SAMN05421736_111147"/>
<dbReference type="AlphaFoldDB" id="A0A1H3SPR8"/>